<dbReference type="InterPro" id="IPR019627">
    <property type="entry name" value="YAcAr"/>
</dbReference>
<protein>
    <recommendedName>
        <fullName evidence="2">YspA cpYpsA-related SLOG domain-containing protein</fullName>
    </recommendedName>
</protein>
<name>F4QG17_9CAUL</name>
<evidence type="ECO:0000313" key="4">
    <source>
        <dbReference type="Proteomes" id="UP000006512"/>
    </source>
</evidence>
<organism evidence="3 4">
    <name type="scientific">Asticcacaulis biprosthecium C19</name>
    <dbReference type="NCBI Taxonomy" id="715226"/>
    <lineage>
        <taxon>Bacteria</taxon>
        <taxon>Pseudomonadati</taxon>
        <taxon>Pseudomonadota</taxon>
        <taxon>Alphaproteobacteria</taxon>
        <taxon>Caulobacterales</taxon>
        <taxon>Caulobacteraceae</taxon>
        <taxon>Asticcacaulis</taxon>
    </lineage>
</organism>
<evidence type="ECO:0000256" key="1">
    <source>
        <dbReference type="SAM" id="MobiDB-lite"/>
    </source>
</evidence>
<dbReference type="EMBL" id="GL883076">
    <property type="protein sequence ID" value="EGF93828.1"/>
    <property type="molecule type" value="Genomic_DNA"/>
</dbReference>
<dbReference type="AlphaFoldDB" id="F4QG17"/>
<dbReference type="eggNOG" id="ENOG502Z7S6">
    <property type="taxonomic scope" value="Bacteria"/>
</dbReference>
<keyword evidence="4" id="KW-1185">Reference proteome</keyword>
<evidence type="ECO:0000313" key="3">
    <source>
        <dbReference type="EMBL" id="EGF93828.1"/>
    </source>
</evidence>
<reference evidence="4" key="1">
    <citation type="submission" date="2011-03" db="EMBL/GenBank/DDBJ databases">
        <title>Draft genome sequence of Brevundimonas diminuta.</title>
        <authorList>
            <person name="Brown P.J.B."/>
            <person name="Buechlein A."/>
            <person name="Hemmerich C."/>
            <person name="Brun Y.V."/>
        </authorList>
    </citation>
    <scope>NUCLEOTIDE SEQUENCE [LARGE SCALE GENOMIC DNA]</scope>
    <source>
        <strain evidence="4">C19</strain>
    </source>
</reference>
<dbReference type="HOGENOM" id="CLU_893862_0_0_5"/>
<proteinExistence type="predicted"/>
<feature type="domain" description="YspA cpYpsA-related SLOG" evidence="2">
    <location>
        <begin position="155"/>
        <end position="221"/>
    </location>
</feature>
<evidence type="ECO:0000259" key="2">
    <source>
        <dbReference type="Pfam" id="PF10686"/>
    </source>
</evidence>
<dbReference type="Proteomes" id="UP000006512">
    <property type="component" value="Unassembled WGS sequence"/>
</dbReference>
<accession>F4QG17</accession>
<feature type="region of interest" description="Disordered" evidence="1">
    <location>
        <begin position="256"/>
        <end position="284"/>
    </location>
</feature>
<dbReference type="Pfam" id="PF10686">
    <property type="entry name" value="YAcAr"/>
    <property type="match status" value="1"/>
</dbReference>
<dbReference type="STRING" id="715226.ABI_00600"/>
<gene>
    <name evidence="3" type="ORF">ABI_00600</name>
</gene>
<sequence length="284" mass="31769">MPYPAQAEIEHLGLTVTNEVLDVFLNTALEDHLPIIMEGLIGGLHSAILRIQREADRSHDDMRRLIRDFDGSEIKDVELQDATRSFNRGEAAVMIMEVMRDAANENYTAQTGEVWTPWRGSAKNHATTYAQIEVKEALRAKDRREQGLADPGTEVVVFRGAPKANRVNDANRIYDALNWALSQFPNMQLATTGNLGAEQLALKWARDKKIKTILSKANFDKFKAAAPFKANDDLLLLDPVLVLTLECTLEPVTEEEHRPFGPAANIGQKAREKGIRTMQVTPKK</sequence>